<protein>
    <recommendedName>
        <fullName evidence="2">chitinase</fullName>
        <ecNumber evidence="2">3.2.1.14</ecNumber>
    </recommendedName>
</protein>
<dbReference type="GO" id="GO:0008843">
    <property type="term" value="F:endochitinase activity"/>
    <property type="evidence" value="ECO:0007669"/>
    <property type="project" value="UniProtKB-EC"/>
</dbReference>
<evidence type="ECO:0000313" key="5">
    <source>
        <dbReference type="Proteomes" id="UP000016934"/>
    </source>
</evidence>
<dbReference type="SMART" id="SM00636">
    <property type="entry name" value="Glyco_18"/>
    <property type="match status" value="1"/>
</dbReference>
<dbReference type="InterPro" id="IPR050314">
    <property type="entry name" value="Glycosyl_Hydrlase_18"/>
</dbReference>
<dbReference type="InterPro" id="IPR029070">
    <property type="entry name" value="Chitinase_insertion_sf"/>
</dbReference>
<dbReference type="KEGG" id="bsc:COCSADRAFT_171038"/>
<dbReference type="GO" id="GO:0008061">
    <property type="term" value="F:chitin binding"/>
    <property type="evidence" value="ECO:0007669"/>
    <property type="project" value="InterPro"/>
</dbReference>
<keyword evidence="5" id="KW-1185">Reference proteome</keyword>
<evidence type="ECO:0000256" key="2">
    <source>
        <dbReference type="ARBA" id="ARBA00012729"/>
    </source>
</evidence>
<dbReference type="HOGENOM" id="CLU_002833_2_0_1"/>
<dbReference type="OMA" id="MNSSFCV"/>
<dbReference type="Gene3D" id="3.20.20.80">
    <property type="entry name" value="Glycosidases"/>
    <property type="match status" value="1"/>
</dbReference>
<dbReference type="Gene3D" id="3.10.50.10">
    <property type="match status" value="1"/>
</dbReference>
<name>M2T8E8_COCSN</name>
<dbReference type="InterPro" id="IPR001223">
    <property type="entry name" value="Glyco_hydro18_cat"/>
</dbReference>
<dbReference type="AlphaFoldDB" id="M2T8E8"/>
<dbReference type="SUPFAM" id="SSF51445">
    <property type="entry name" value="(Trans)glycosidases"/>
    <property type="match status" value="1"/>
</dbReference>
<reference evidence="4 5" key="1">
    <citation type="journal article" date="2012" name="PLoS Pathog.">
        <title>Diverse lifestyles and strategies of plant pathogenesis encoded in the genomes of eighteen Dothideomycetes fungi.</title>
        <authorList>
            <person name="Ohm R.A."/>
            <person name="Feau N."/>
            <person name="Henrissat B."/>
            <person name="Schoch C.L."/>
            <person name="Horwitz B.A."/>
            <person name="Barry K.W."/>
            <person name="Condon B.J."/>
            <person name="Copeland A.C."/>
            <person name="Dhillon B."/>
            <person name="Glaser F."/>
            <person name="Hesse C.N."/>
            <person name="Kosti I."/>
            <person name="LaButti K."/>
            <person name="Lindquist E.A."/>
            <person name="Lucas S."/>
            <person name="Salamov A.A."/>
            <person name="Bradshaw R.E."/>
            <person name="Ciuffetti L."/>
            <person name="Hamelin R.C."/>
            <person name="Kema G.H.J."/>
            <person name="Lawrence C."/>
            <person name="Scott J.A."/>
            <person name="Spatafora J.W."/>
            <person name="Turgeon B.G."/>
            <person name="de Wit P.J.G.M."/>
            <person name="Zhong S."/>
            <person name="Goodwin S.B."/>
            <person name="Grigoriev I.V."/>
        </authorList>
    </citation>
    <scope>NUCLEOTIDE SEQUENCE [LARGE SCALE GENOMIC DNA]</scope>
    <source>
        <strain evidence="5">ND90Pr / ATCC 201652</strain>
    </source>
</reference>
<dbReference type="GeneID" id="19132722"/>
<dbReference type="PANTHER" id="PTHR11177:SF397">
    <property type="entry name" value="CHITINASE"/>
    <property type="match status" value="1"/>
</dbReference>
<dbReference type="SUPFAM" id="SSF54556">
    <property type="entry name" value="Chitinase insertion domain"/>
    <property type="match status" value="1"/>
</dbReference>
<evidence type="ECO:0000259" key="3">
    <source>
        <dbReference type="PROSITE" id="PS51910"/>
    </source>
</evidence>
<proteinExistence type="inferred from homology"/>
<keyword evidence="4" id="KW-0378">Hydrolase</keyword>
<dbReference type="Pfam" id="PF00704">
    <property type="entry name" value="Glyco_hydro_18"/>
    <property type="match status" value="1"/>
</dbReference>
<dbReference type="GO" id="GO:0005975">
    <property type="term" value="P:carbohydrate metabolic process"/>
    <property type="evidence" value="ECO:0007669"/>
    <property type="project" value="InterPro"/>
</dbReference>
<reference evidence="5" key="2">
    <citation type="journal article" date="2013" name="PLoS Genet.">
        <title>Comparative genome structure, secondary metabolite, and effector coding capacity across Cochliobolus pathogens.</title>
        <authorList>
            <person name="Condon B.J."/>
            <person name="Leng Y."/>
            <person name="Wu D."/>
            <person name="Bushley K.E."/>
            <person name="Ohm R.A."/>
            <person name="Otillar R."/>
            <person name="Martin J."/>
            <person name="Schackwitz W."/>
            <person name="Grimwood J."/>
            <person name="MohdZainudin N."/>
            <person name="Xue C."/>
            <person name="Wang R."/>
            <person name="Manning V.A."/>
            <person name="Dhillon B."/>
            <person name="Tu Z.J."/>
            <person name="Steffenson B.J."/>
            <person name="Salamov A."/>
            <person name="Sun H."/>
            <person name="Lowry S."/>
            <person name="LaButti K."/>
            <person name="Han J."/>
            <person name="Copeland A."/>
            <person name="Lindquist E."/>
            <person name="Barry K."/>
            <person name="Schmutz J."/>
            <person name="Baker S.E."/>
            <person name="Ciuffetti L.M."/>
            <person name="Grigoriev I.V."/>
            <person name="Zhong S."/>
            <person name="Turgeon B.G."/>
        </authorList>
    </citation>
    <scope>NUCLEOTIDE SEQUENCE [LARGE SCALE GENOMIC DNA]</scope>
    <source>
        <strain evidence="5">ND90Pr / ATCC 201652</strain>
    </source>
</reference>
<dbReference type="STRING" id="665912.M2T8E8"/>
<gene>
    <name evidence="4" type="ORF">COCSADRAFT_171038</name>
</gene>
<dbReference type="EMBL" id="KB445642">
    <property type="protein sequence ID" value="EMD65232.1"/>
    <property type="molecule type" value="Genomic_DNA"/>
</dbReference>
<dbReference type="OrthoDB" id="73875at2759"/>
<accession>M2T8E8</accession>
<dbReference type="Proteomes" id="UP000016934">
    <property type="component" value="Unassembled WGS sequence"/>
</dbReference>
<dbReference type="InterPro" id="IPR011583">
    <property type="entry name" value="Chitinase_II/V-like_cat"/>
</dbReference>
<evidence type="ECO:0000256" key="1">
    <source>
        <dbReference type="ARBA" id="ARBA00008682"/>
    </source>
</evidence>
<feature type="domain" description="GH18" evidence="3">
    <location>
        <begin position="8"/>
        <end position="321"/>
    </location>
</feature>
<sequence>MSVERLLLVVIGYYEGWNMNKKCGTMTPQEIPVHSLTHLIFSFGFTASGTFKIEPMSDFQPFLFGRVTDLNMKKPSLKALIALGGWTQNDPGIKYQKVFSDMAASAVNRKTFISNLIGFMAEYGFNGVGLDWEYPGAPDRGGIPEDGDNLNKLMKEMKDAMGSRYILTFTAPTSYWYLRHFDIKRSAEIADWINLMSYHLHGVWDSDNPIGNQILGHTNLTEIDLALDLLWRNDVSLSKIILSTFSRPREKGECTATEGFFLYKEVKGILAKTKAKPKLYKEAAVQHLTYGQNSWISHDDPATIQMKVDFANKRGLKGLMT</sequence>
<dbReference type="PANTHER" id="PTHR11177">
    <property type="entry name" value="CHITINASE"/>
    <property type="match status" value="1"/>
</dbReference>
<dbReference type="InterPro" id="IPR017853">
    <property type="entry name" value="GH"/>
</dbReference>
<dbReference type="eggNOG" id="KOG2806">
    <property type="taxonomic scope" value="Eukaryota"/>
</dbReference>
<organism evidence="4 5">
    <name type="scientific">Cochliobolus sativus (strain ND90Pr / ATCC 201652)</name>
    <name type="common">Common root rot and spot blotch fungus</name>
    <name type="synonym">Bipolaris sorokiniana</name>
    <dbReference type="NCBI Taxonomy" id="665912"/>
    <lineage>
        <taxon>Eukaryota</taxon>
        <taxon>Fungi</taxon>
        <taxon>Dikarya</taxon>
        <taxon>Ascomycota</taxon>
        <taxon>Pezizomycotina</taxon>
        <taxon>Dothideomycetes</taxon>
        <taxon>Pleosporomycetidae</taxon>
        <taxon>Pleosporales</taxon>
        <taxon>Pleosporineae</taxon>
        <taxon>Pleosporaceae</taxon>
        <taxon>Bipolaris</taxon>
    </lineage>
</organism>
<dbReference type="RefSeq" id="XP_007699691.1">
    <property type="nucleotide sequence ID" value="XM_007701501.1"/>
</dbReference>
<dbReference type="PROSITE" id="PS51910">
    <property type="entry name" value="GH18_2"/>
    <property type="match status" value="1"/>
</dbReference>
<comment type="similarity">
    <text evidence="1">Belongs to the glycosyl hydrolase 18 family. Chitinase class V subfamily.</text>
</comment>
<dbReference type="EC" id="3.2.1.14" evidence="2"/>
<evidence type="ECO:0000313" key="4">
    <source>
        <dbReference type="EMBL" id="EMD65232.1"/>
    </source>
</evidence>